<name>A0A0F6AIW7_9GAMM</name>
<reference evidence="4 5" key="1">
    <citation type="journal article" date="2015" name="BMC Genomics">
        <title>Genome mining reveals unlocked bioactive potential of marine Gram-negative bacteria.</title>
        <authorList>
            <person name="Machado H."/>
            <person name="Sonnenschein E.C."/>
            <person name="Melchiorsen J."/>
            <person name="Gram L."/>
        </authorList>
    </citation>
    <scope>NUCLEOTIDE SEQUENCE [LARGE SCALE GENOMIC DNA]</scope>
    <source>
        <strain evidence="4 5">S4054</strain>
    </source>
</reference>
<dbReference type="InterPro" id="IPR001128">
    <property type="entry name" value="Cyt_P450"/>
</dbReference>
<evidence type="ECO:0000256" key="1">
    <source>
        <dbReference type="ARBA" id="ARBA00010617"/>
    </source>
</evidence>
<evidence type="ECO:0000256" key="2">
    <source>
        <dbReference type="ARBA" id="ARBA00022723"/>
    </source>
</evidence>
<dbReference type="PRINTS" id="PR00463">
    <property type="entry name" value="EP450I"/>
</dbReference>
<comment type="caution">
    <text evidence="4">The sequence shown here is derived from an EMBL/GenBank/DDBJ whole genome shotgun (WGS) entry which is preliminary data.</text>
</comment>
<evidence type="ECO:0000313" key="5">
    <source>
        <dbReference type="Proteomes" id="UP000033434"/>
    </source>
</evidence>
<organism evidence="4 5">
    <name type="scientific">Pseudoalteromonas luteoviolacea S4054</name>
    <dbReference type="NCBI Taxonomy" id="1129367"/>
    <lineage>
        <taxon>Bacteria</taxon>
        <taxon>Pseudomonadati</taxon>
        <taxon>Pseudomonadota</taxon>
        <taxon>Gammaproteobacteria</taxon>
        <taxon>Alteromonadales</taxon>
        <taxon>Pseudoalteromonadaceae</taxon>
        <taxon>Pseudoalteromonas</taxon>
    </lineage>
</organism>
<protein>
    <recommendedName>
        <fullName evidence="6">Cytochrome P450</fullName>
    </recommendedName>
</protein>
<dbReference type="InterPro" id="IPR036396">
    <property type="entry name" value="Cyt_P450_sf"/>
</dbReference>
<evidence type="ECO:0008006" key="6">
    <source>
        <dbReference type="Google" id="ProtNLM"/>
    </source>
</evidence>
<dbReference type="RefSeq" id="WP_046354022.1">
    <property type="nucleotide sequence ID" value="NZ_AUXW01000001.1"/>
</dbReference>
<dbReference type="InterPro" id="IPR002401">
    <property type="entry name" value="Cyt_P450_E_grp-I"/>
</dbReference>
<dbReference type="EMBL" id="AUXW01000001">
    <property type="protein sequence ID" value="KKE85869.1"/>
    <property type="molecule type" value="Genomic_DNA"/>
</dbReference>
<keyword evidence="2" id="KW-0479">Metal-binding</keyword>
<dbReference type="InterPro" id="IPR050182">
    <property type="entry name" value="Cytochrome_P450_fam2"/>
</dbReference>
<sequence length="234" mass="26734">MNFEWNEDQIESWMTTEVNDIAEVWKAQGDIAFDPNREVSLKLASFLHKVMFDDRFGEFEVSIFDEKSLSWLPNGFINSTRHELMPKDLQEQYYDQYGDAIEKFSSNLNGLDQYVSFNVKRRKEGYVAGEYRDLCDYLFAANASVDDDTKAALNIGEKEIVVGSLTQVAGAGGGVGAFAMRWALLYLAAYPEYQARVQKELDEVVGRNEVPLNKHKAELPYTQAFIAEYTSFYC</sequence>
<comment type="similarity">
    <text evidence="1">Belongs to the cytochrome P450 family.</text>
</comment>
<evidence type="ECO:0000313" key="4">
    <source>
        <dbReference type="EMBL" id="KKE85869.1"/>
    </source>
</evidence>
<dbReference type="Proteomes" id="UP000033434">
    <property type="component" value="Unassembled WGS sequence"/>
</dbReference>
<gene>
    <name evidence="4" type="ORF">N479_00415</name>
</gene>
<dbReference type="Gene3D" id="1.10.630.10">
    <property type="entry name" value="Cytochrome P450"/>
    <property type="match status" value="1"/>
</dbReference>
<dbReference type="GO" id="GO:0005506">
    <property type="term" value="F:iron ion binding"/>
    <property type="evidence" value="ECO:0007669"/>
    <property type="project" value="InterPro"/>
</dbReference>
<proteinExistence type="inferred from homology"/>
<dbReference type="SUPFAM" id="SSF48264">
    <property type="entry name" value="Cytochrome P450"/>
    <property type="match status" value="1"/>
</dbReference>
<dbReference type="GO" id="GO:0016705">
    <property type="term" value="F:oxidoreductase activity, acting on paired donors, with incorporation or reduction of molecular oxygen"/>
    <property type="evidence" value="ECO:0007669"/>
    <property type="project" value="InterPro"/>
</dbReference>
<dbReference type="Pfam" id="PF00067">
    <property type="entry name" value="p450"/>
    <property type="match status" value="1"/>
</dbReference>
<evidence type="ECO:0000256" key="3">
    <source>
        <dbReference type="ARBA" id="ARBA00023004"/>
    </source>
</evidence>
<dbReference type="PATRIC" id="fig|1129367.4.peg.87"/>
<keyword evidence="3" id="KW-0408">Iron</keyword>
<dbReference type="GO" id="GO:0020037">
    <property type="term" value="F:heme binding"/>
    <property type="evidence" value="ECO:0007669"/>
    <property type="project" value="InterPro"/>
</dbReference>
<dbReference type="GO" id="GO:0004497">
    <property type="term" value="F:monooxygenase activity"/>
    <property type="evidence" value="ECO:0007669"/>
    <property type="project" value="InterPro"/>
</dbReference>
<accession>A0A0F6AIW7</accession>
<dbReference type="PANTHER" id="PTHR24300">
    <property type="entry name" value="CYTOCHROME P450 508A4-RELATED"/>
    <property type="match status" value="1"/>
</dbReference>
<dbReference type="AlphaFoldDB" id="A0A0F6AIW7"/>